<dbReference type="EMBL" id="CAVMJV010000067">
    <property type="protein sequence ID" value="CAK5087689.1"/>
    <property type="molecule type" value="Genomic_DNA"/>
</dbReference>
<name>A0ACB1AA79_MELEN</name>
<comment type="caution">
    <text evidence="1">The sequence shown here is derived from an EMBL/GenBank/DDBJ whole genome shotgun (WGS) entry which is preliminary data.</text>
</comment>
<proteinExistence type="predicted"/>
<protein>
    <submittedName>
        <fullName evidence="1">Uncharacterized protein</fullName>
    </submittedName>
</protein>
<reference evidence="1" key="1">
    <citation type="submission" date="2023-11" db="EMBL/GenBank/DDBJ databases">
        <authorList>
            <person name="Poullet M."/>
        </authorList>
    </citation>
    <scope>NUCLEOTIDE SEQUENCE</scope>
    <source>
        <strain evidence="1">E1834</strain>
    </source>
</reference>
<keyword evidence="2" id="KW-1185">Reference proteome</keyword>
<accession>A0ACB1AA79</accession>
<evidence type="ECO:0000313" key="1">
    <source>
        <dbReference type="EMBL" id="CAK5087689.1"/>
    </source>
</evidence>
<organism evidence="1 2">
    <name type="scientific">Meloidogyne enterolobii</name>
    <name type="common">Root-knot nematode worm</name>
    <name type="synonym">Meloidogyne mayaguensis</name>
    <dbReference type="NCBI Taxonomy" id="390850"/>
    <lineage>
        <taxon>Eukaryota</taxon>
        <taxon>Metazoa</taxon>
        <taxon>Ecdysozoa</taxon>
        <taxon>Nematoda</taxon>
        <taxon>Chromadorea</taxon>
        <taxon>Rhabditida</taxon>
        <taxon>Tylenchina</taxon>
        <taxon>Tylenchomorpha</taxon>
        <taxon>Tylenchoidea</taxon>
        <taxon>Meloidogynidae</taxon>
        <taxon>Meloidogyninae</taxon>
        <taxon>Meloidogyne</taxon>
    </lineage>
</organism>
<evidence type="ECO:0000313" key="2">
    <source>
        <dbReference type="Proteomes" id="UP001497535"/>
    </source>
</evidence>
<dbReference type="Proteomes" id="UP001497535">
    <property type="component" value="Unassembled WGS sequence"/>
</dbReference>
<gene>
    <name evidence="1" type="ORF">MENTE1834_LOCUS35301</name>
</gene>
<sequence length="128" mass="15033">MAEVEQFKHNHNVINEEEKQQLEALNRSLFATIAEYTKIRNEHAKLIESQLCPIRCDIERRIRAADLGFRLDFLEFLSSIRVGVFEPGLRLSFFRDLIFSCRPDRVFFGPKFDARLDLSDRDRASNLT</sequence>